<feature type="compositionally biased region" description="Basic and acidic residues" evidence="1">
    <location>
        <begin position="36"/>
        <end position="54"/>
    </location>
</feature>
<proteinExistence type="predicted"/>
<reference evidence="2" key="1">
    <citation type="journal article" date="2013" name="Nat. Commun.">
        <title>Whole-genome sequencing of Oryza brachyantha reveals mechanisms underlying Oryza genome evolution.</title>
        <authorList>
            <person name="Chen J."/>
            <person name="Huang Q."/>
            <person name="Gao D."/>
            <person name="Wang J."/>
            <person name="Lang Y."/>
            <person name="Liu T."/>
            <person name="Li B."/>
            <person name="Bai Z."/>
            <person name="Luis Goicoechea J."/>
            <person name="Liang C."/>
            <person name="Chen C."/>
            <person name="Zhang W."/>
            <person name="Sun S."/>
            <person name="Liao Y."/>
            <person name="Zhang X."/>
            <person name="Yang L."/>
            <person name="Song C."/>
            <person name="Wang M."/>
            <person name="Shi J."/>
            <person name="Liu G."/>
            <person name="Liu J."/>
            <person name="Zhou H."/>
            <person name="Zhou W."/>
            <person name="Yu Q."/>
            <person name="An N."/>
            <person name="Chen Y."/>
            <person name="Cai Q."/>
            <person name="Wang B."/>
            <person name="Liu B."/>
            <person name="Min J."/>
            <person name="Huang Y."/>
            <person name="Wu H."/>
            <person name="Li Z."/>
            <person name="Zhang Y."/>
            <person name="Yin Y."/>
            <person name="Song W."/>
            <person name="Jiang J."/>
            <person name="Jackson S.A."/>
            <person name="Wing R.A."/>
            <person name="Wang J."/>
            <person name="Chen M."/>
        </authorList>
    </citation>
    <scope>NUCLEOTIDE SEQUENCE [LARGE SCALE GENOMIC DNA]</scope>
    <source>
        <strain evidence="2">cv. IRGC 101232</strain>
    </source>
</reference>
<evidence type="ECO:0000313" key="2">
    <source>
        <dbReference type="EnsemblPlants" id="OB06G19350.1"/>
    </source>
</evidence>
<organism evidence="2">
    <name type="scientific">Oryza brachyantha</name>
    <name type="common">malo sina</name>
    <dbReference type="NCBI Taxonomy" id="4533"/>
    <lineage>
        <taxon>Eukaryota</taxon>
        <taxon>Viridiplantae</taxon>
        <taxon>Streptophyta</taxon>
        <taxon>Embryophyta</taxon>
        <taxon>Tracheophyta</taxon>
        <taxon>Spermatophyta</taxon>
        <taxon>Magnoliopsida</taxon>
        <taxon>Liliopsida</taxon>
        <taxon>Poales</taxon>
        <taxon>Poaceae</taxon>
        <taxon>BOP clade</taxon>
        <taxon>Oryzoideae</taxon>
        <taxon>Oryzeae</taxon>
        <taxon>Oryzinae</taxon>
        <taxon>Oryza</taxon>
    </lineage>
</organism>
<protein>
    <submittedName>
        <fullName evidence="2">Uncharacterized protein</fullName>
    </submittedName>
</protein>
<dbReference type="Proteomes" id="UP000006038">
    <property type="component" value="Chromosome 6"/>
</dbReference>
<dbReference type="EnsemblPlants" id="OB06G19350.1">
    <property type="protein sequence ID" value="OB06G19350.1"/>
    <property type="gene ID" value="OB06G19350"/>
</dbReference>
<accession>J3MD41</accession>
<feature type="compositionally biased region" description="Pro residues" evidence="1">
    <location>
        <begin position="8"/>
        <end position="25"/>
    </location>
</feature>
<dbReference type="Gramene" id="OB06G19350.1">
    <property type="protein sequence ID" value="OB06G19350.1"/>
    <property type="gene ID" value="OB06G19350"/>
</dbReference>
<sequence length="204" mass="22155">MAAGAPRVLPPPPSPSARLTPPPPRGKAAQKGKRAVTGEDSKHRGGNGEDEKPTYLHVSARRGQATDNKSLAERELNLGMSSASSWPSDHCVNLGRAIINAKTSELEETKKKINRNRNMPEKPPPASEVAQQQQGSDRAAQIKDGYIANPETASDTLKSMRTPIPQPSEHREDLFEIEDTQLAICSGSKPRTATASDLPERYFQ</sequence>
<evidence type="ECO:0000313" key="3">
    <source>
        <dbReference type="Proteomes" id="UP000006038"/>
    </source>
</evidence>
<dbReference type="STRING" id="4533.J3MD41"/>
<evidence type="ECO:0000256" key="1">
    <source>
        <dbReference type="SAM" id="MobiDB-lite"/>
    </source>
</evidence>
<feature type="region of interest" description="Disordered" evidence="1">
    <location>
        <begin position="106"/>
        <end position="176"/>
    </location>
</feature>
<dbReference type="HOGENOM" id="CLU_1345074_0_0_1"/>
<feature type="region of interest" description="Disordered" evidence="1">
    <location>
        <begin position="1"/>
        <end position="73"/>
    </location>
</feature>
<dbReference type="AlphaFoldDB" id="J3MD41"/>
<feature type="region of interest" description="Disordered" evidence="1">
    <location>
        <begin position="185"/>
        <end position="204"/>
    </location>
</feature>
<keyword evidence="3" id="KW-1185">Reference proteome</keyword>
<name>J3MD41_ORYBR</name>
<reference evidence="2" key="2">
    <citation type="submission" date="2013-04" db="UniProtKB">
        <authorList>
            <consortium name="EnsemblPlants"/>
        </authorList>
    </citation>
    <scope>IDENTIFICATION</scope>
</reference>